<evidence type="ECO:0000313" key="4">
    <source>
        <dbReference type="EMBL" id="KGH48658.1"/>
    </source>
</evidence>
<organism evidence="4 5">
    <name type="scientific">Modestobacter caceresii</name>
    <dbReference type="NCBI Taxonomy" id="1522368"/>
    <lineage>
        <taxon>Bacteria</taxon>
        <taxon>Bacillati</taxon>
        <taxon>Actinomycetota</taxon>
        <taxon>Actinomycetes</taxon>
        <taxon>Geodermatophilales</taxon>
        <taxon>Geodermatophilaceae</taxon>
        <taxon>Modestobacter</taxon>
    </lineage>
</organism>
<dbReference type="Proteomes" id="UP000029713">
    <property type="component" value="Unassembled WGS sequence"/>
</dbReference>
<feature type="domain" description="DUF1707" evidence="3">
    <location>
        <begin position="6"/>
        <end position="58"/>
    </location>
</feature>
<protein>
    <recommendedName>
        <fullName evidence="3">DUF1707 domain-containing protein</fullName>
    </recommendedName>
</protein>
<comment type="caution">
    <text evidence="4">The sequence shown here is derived from an EMBL/GenBank/DDBJ whole genome shotgun (WGS) entry which is preliminary data.</text>
</comment>
<keyword evidence="2" id="KW-1133">Transmembrane helix</keyword>
<sequence length="173" mass="18087">MPEPHLRAADADRTAVAEVLGRHMSAGRLTVAEYDDRLARAYAARTYGELAELTTDLPTAEPAGSRAPEAPAVAGPPAGPAGGGPWAAHGWYGSSVPWAGGASMRAAWASWLSTAVIVVGIWLITSLASDGWLYPWPIWVIGPWGLVLLAQTVGGQRGTGCDDQRRLPHGGRG</sequence>
<evidence type="ECO:0000259" key="3">
    <source>
        <dbReference type="Pfam" id="PF08044"/>
    </source>
</evidence>
<keyword evidence="5" id="KW-1185">Reference proteome</keyword>
<dbReference type="EMBL" id="JPMX01000002">
    <property type="protein sequence ID" value="KGH48658.1"/>
    <property type="molecule type" value="Genomic_DNA"/>
</dbReference>
<reference evidence="4 5" key="1">
    <citation type="submission" date="2014-07" db="EMBL/GenBank/DDBJ databases">
        <title>Biosystematic studies on Modestobacter strains isolated from extreme hyper-arid desert soil and from historic building.</title>
        <authorList>
            <person name="Bukarasam K."/>
            <person name="Bull A."/>
            <person name="Girard G."/>
            <person name="van Wezel G."/>
            <person name="Goodfellow M."/>
        </authorList>
    </citation>
    <scope>NUCLEOTIDE SEQUENCE [LARGE SCALE GENOMIC DNA]</scope>
    <source>
        <strain evidence="4 5">KNN45-2b</strain>
    </source>
</reference>
<evidence type="ECO:0000313" key="5">
    <source>
        <dbReference type="Proteomes" id="UP000029713"/>
    </source>
</evidence>
<dbReference type="STRING" id="1522368.IN07_00565"/>
<dbReference type="AlphaFoldDB" id="A0A098YCT7"/>
<dbReference type="RefSeq" id="WP_036332556.1">
    <property type="nucleotide sequence ID" value="NZ_JPMX01000002.1"/>
</dbReference>
<dbReference type="PANTHER" id="PTHR40763">
    <property type="entry name" value="MEMBRANE PROTEIN-RELATED"/>
    <property type="match status" value="1"/>
</dbReference>
<evidence type="ECO:0000256" key="1">
    <source>
        <dbReference type="SAM" id="MobiDB-lite"/>
    </source>
</evidence>
<proteinExistence type="predicted"/>
<evidence type="ECO:0000256" key="2">
    <source>
        <dbReference type="SAM" id="Phobius"/>
    </source>
</evidence>
<feature type="compositionally biased region" description="Low complexity" evidence="1">
    <location>
        <begin position="67"/>
        <end position="76"/>
    </location>
</feature>
<keyword evidence="2" id="KW-0812">Transmembrane</keyword>
<feature type="transmembrane region" description="Helical" evidence="2">
    <location>
        <begin position="106"/>
        <end position="124"/>
    </location>
</feature>
<feature type="transmembrane region" description="Helical" evidence="2">
    <location>
        <begin position="136"/>
        <end position="155"/>
    </location>
</feature>
<gene>
    <name evidence="4" type="ORF">IN07_00565</name>
</gene>
<keyword evidence="2" id="KW-0472">Membrane</keyword>
<name>A0A098YCT7_9ACTN</name>
<dbReference type="InterPro" id="IPR012551">
    <property type="entry name" value="DUF1707_SHOCT-like"/>
</dbReference>
<accession>A0A098YCT7</accession>
<dbReference type="PANTHER" id="PTHR40763:SF4">
    <property type="entry name" value="DUF1707 DOMAIN-CONTAINING PROTEIN"/>
    <property type="match status" value="1"/>
</dbReference>
<dbReference type="Pfam" id="PF08044">
    <property type="entry name" value="DUF1707"/>
    <property type="match status" value="1"/>
</dbReference>
<feature type="region of interest" description="Disordered" evidence="1">
    <location>
        <begin position="59"/>
        <end position="80"/>
    </location>
</feature>
<dbReference type="OrthoDB" id="3748531at2"/>